<evidence type="ECO:0000313" key="1">
    <source>
        <dbReference type="EMBL" id="MQL71812.1"/>
    </source>
</evidence>
<dbReference type="EMBL" id="NMUH01000110">
    <property type="protein sequence ID" value="MQL71812.1"/>
    <property type="molecule type" value="Genomic_DNA"/>
</dbReference>
<keyword evidence="2" id="KW-1185">Reference proteome</keyword>
<evidence type="ECO:0000313" key="2">
    <source>
        <dbReference type="Proteomes" id="UP000652761"/>
    </source>
</evidence>
<gene>
    <name evidence="1" type="ORF">Taro_004121</name>
</gene>
<sequence>MSRSDQKAAPLSSRPGGDRRRSHLVVAWSQQVCQELPPLCARLRWFSRESCVWPDLGWWSWRHVVLFRCLVVSQNRCCCSALVSVVATVLPQGLRYAASVGLAGAFWRVFPERRVGGSGGGSPRTGLCCFCSFAYCSVLYDGPCCLVIWVVRVLVKVLPRIALCRLWRRFFPEVLCVHFGPLLCCPCDSKCAVWLGYVLVRDSYRCFRLDCLCYSLLRRSSQGFVRLATLCVPVAWVVCFVLDPEVVSVSWDPHPREPVEGVLRATSVLELAAHTIPYKPSGSLAMRTSGPWRGFGRLGRYTHCTGTSLKYSVLGT</sequence>
<comment type="caution">
    <text evidence="1">The sequence shown here is derived from an EMBL/GenBank/DDBJ whole genome shotgun (WGS) entry which is preliminary data.</text>
</comment>
<protein>
    <submittedName>
        <fullName evidence="1">Uncharacterized protein</fullName>
    </submittedName>
</protein>
<name>A0A843THD6_COLES</name>
<reference evidence="1" key="1">
    <citation type="submission" date="2017-07" db="EMBL/GenBank/DDBJ databases">
        <title>Taro Niue Genome Assembly and Annotation.</title>
        <authorList>
            <person name="Atibalentja N."/>
            <person name="Keating K."/>
            <person name="Fields C.J."/>
        </authorList>
    </citation>
    <scope>NUCLEOTIDE SEQUENCE</scope>
    <source>
        <strain evidence="1">Niue_2</strain>
        <tissue evidence="1">Leaf</tissue>
    </source>
</reference>
<proteinExistence type="predicted"/>
<accession>A0A843THD6</accession>
<organism evidence="1 2">
    <name type="scientific">Colocasia esculenta</name>
    <name type="common">Wild taro</name>
    <name type="synonym">Arum esculentum</name>
    <dbReference type="NCBI Taxonomy" id="4460"/>
    <lineage>
        <taxon>Eukaryota</taxon>
        <taxon>Viridiplantae</taxon>
        <taxon>Streptophyta</taxon>
        <taxon>Embryophyta</taxon>
        <taxon>Tracheophyta</taxon>
        <taxon>Spermatophyta</taxon>
        <taxon>Magnoliopsida</taxon>
        <taxon>Liliopsida</taxon>
        <taxon>Araceae</taxon>
        <taxon>Aroideae</taxon>
        <taxon>Colocasieae</taxon>
        <taxon>Colocasia</taxon>
    </lineage>
</organism>
<dbReference type="AlphaFoldDB" id="A0A843THD6"/>
<dbReference type="Proteomes" id="UP000652761">
    <property type="component" value="Unassembled WGS sequence"/>
</dbReference>